<accession>A0A0E9SDC4</accession>
<dbReference type="EMBL" id="GBXM01069208">
    <property type="protein sequence ID" value="JAH39369.1"/>
    <property type="molecule type" value="Transcribed_RNA"/>
</dbReference>
<reference evidence="1" key="2">
    <citation type="journal article" date="2015" name="Fish Shellfish Immunol.">
        <title>Early steps in the European eel (Anguilla anguilla)-Vibrio vulnificus interaction in the gills: Role of the RtxA13 toxin.</title>
        <authorList>
            <person name="Callol A."/>
            <person name="Pajuelo D."/>
            <person name="Ebbesson L."/>
            <person name="Teles M."/>
            <person name="MacKenzie S."/>
            <person name="Amaro C."/>
        </authorList>
    </citation>
    <scope>NUCLEOTIDE SEQUENCE</scope>
</reference>
<evidence type="ECO:0000313" key="1">
    <source>
        <dbReference type="EMBL" id="JAH39369.1"/>
    </source>
</evidence>
<dbReference type="AlphaFoldDB" id="A0A0E9SDC4"/>
<protein>
    <submittedName>
        <fullName evidence="1">Uncharacterized protein</fullName>
    </submittedName>
</protein>
<sequence>MGFIPISNHYYQQFSEIGKSARLTRCLSFVGKVLLYQQHVWAY</sequence>
<reference evidence="1" key="1">
    <citation type="submission" date="2014-11" db="EMBL/GenBank/DDBJ databases">
        <authorList>
            <person name="Amaro Gonzalez C."/>
        </authorList>
    </citation>
    <scope>NUCLEOTIDE SEQUENCE</scope>
</reference>
<name>A0A0E9SDC4_ANGAN</name>
<proteinExistence type="predicted"/>
<organism evidence="1">
    <name type="scientific">Anguilla anguilla</name>
    <name type="common">European freshwater eel</name>
    <name type="synonym">Muraena anguilla</name>
    <dbReference type="NCBI Taxonomy" id="7936"/>
    <lineage>
        <taxon>Eukaryota</taxon>
        <taxon>Metazoa</taxon>
        <taxon>Chordata</taxon>
        <taxon>Craniata</taxon>
        <taxon>Vertebrata</taxon>
        <taxon>Euteleostomi</taxon>
        <taxon>Actinopterygii</taxon>
        <taxon>Neopterygii</taxon>
        <taxon>Teleostei</taxon>
        <taxon>Anguilliformes</taxon>
        <taxon>Anguillidae</taxon>
        <taxon>Anguilla</taxon>
    </lineage>
</organism>